<comment type="caution">
    <text evidence="2">The sequence shown here is derived from an EMBL/GenBank/DDBJ whole genome shotgun (WGS) entry which is preliminary data.</text>
</comment>
<reference evidence="2 3" key="1">
    <citation type="submission" date="2019-05" db="EMBL/GenBank/DDBJ databases">
        <title>The compact genome of Giardia muris reveals important steps in the evolution of intestinal protozoan parasites.</title>
        <authorList>
            <person name="Xu F."/>
            <person name="Jimenez-Gonzalez A."/>
            <person name="Einarsson E."/>
            <person name="Astvaldsson A."/>
            <person name="Peirasmaki D."/>
            <person name="Eckmann L."/>
            <person name="Andersson J.O."/>
            <person name="Svard S.G."/>
            <person name="Jerlstrom-Hultqvist J."/>
        </authorList>
    </citation>
    <scope>NUCLEOTIDE SEQUENCE [LARGE SCALE GENOMIC DNA]</scope>
    <source>
        <strain evidence="2 3">Roberts-Thomson</strain>
    </source>
</reference>
<dbReference type="Proteomes" id="UP000315496">
    <property type="component" value="Chromosome 1"/>
</dbReference>
<evidence type="ECO:0000256" key="1">
    <source>
        <dbReference type="SAM" id="MobiDB-lite"/>
    </source>
</evidence>
<dbReference type="EMBL" id="VDLU01000001">
    <property type="protein sequence ID" value="TNJ29875.1"/>
    <property type="molecule type" value="Genomic_DNA"/>
</dbReference>
<evidence type="ECO:0000313" key="3">
    <source>
        <dbReference type="Proteomes" id="UP000315496"/>
    </source>
</evidence>
<accession>A0A4Z1SYM0</accession>
<dbReference type="VEuPathDB" id="GiardiaDB:GMRT_10300"/>
<protein>
    <submittedName>
        <fullName evidence="2">Uncharacterized protein</fullName>
    </submittedName>
</protein>
<name>A0A4Z1SYM0_GIAMU</name>
<feature type="compositionally biased region" description="Basic and acidic residues" evidence="1">
    <location>
        <begin position="179"/>
        <end position="195"/>
    </location>
</feature>
<gene>
    <name evidence="2" type="ORF">GMRT_10300</name>
</gene>
<dbReference type="AlphaFoldDB" id="A0A4Z1SYM0"/>
<keyword evidence="3" id="KW-1185">Reference proteome</keyword>
<evidence type="ECO:0000313" key="2">
    <source>
        <dbReference type="EMBL" id="TNJ29875.1"/>
    </source>
</evidence>
<feature type="region of interest" description="Disordered" evidence="1">
    <location>
        <begin position="179"/>
        <end position="256"/>
    </location>
</feature>
<feature type="compositionally biased region" description="Basic and acidic residues" evidence="1">
    <location>
        <begin position="227"/>
        <end position="238"/>
    </location>
</feature>
<organism evidence="2 3">
    <name type="scientific">Giardia muris</name>
    <dbReference type="NCBI Taxonomy" id="5742"/>
    <lineage>
        <taxon>Eukaryota</taxon>
        <taxon>Metamonada</taxon>
        <taxon>Diplomonadida</taxon>
        <taxon>Hexamitidae</taxon>
        <taxon>Giardiinae</taxon>
        <taxon>Giardia</taxon>
    </lineage>
</organism>
<proteinExistence type="predicted"/>
<sequence length="256" mass="28485">MTVIFEGDIPFVLSGENTLAVQLSDASVIEIIRDNLTSLSAVIEPHIISVGVRTHQTDHSTPEERARYQFASRTLATTPGDFGTGSFGLEYTTIHTVDFSVTHPRSHKRYSVSGTQSSFTKGVAITYNPKVQTAHATPLIFMTASMDAKNQQSGTQEPLISIDERTPLTRFVTEPILKARSDPDESSLTKEDSSKFSRRSSLGCSEDSVDDAENEQEQRKIRHRDKRMSSLEEREEALIRAQEQPAQQASKTRRPS</sequence>